<name>A0A6B1FAY5_9SYNE</name>
<proteinExistence type="predicted"/>
<sequence>MAPRQQQRDDLKKVRQRWTEAAKAEQEANALETITTPEQRFKALRKPWRQLREKEQGIRNDPAERLRLQRELFFALLLEALGYPYAPKAELVLMGGEPCQVPVLGLPD</sequence>
<comment type="caution">
    <text evidence="1">The sequence shown here is derived from an EMBL/GenBank/DDBJ whole genome shotgun (WGS) entry which is preliminary data.</text>
</comment>
<dbReference type="EMBL" id="VYDO01000260">
    <property type="protein sequence ID" value="MYG38926.1"/>
    <property type="molecule type" value="Genomic_DNA"/>
</dbReference>
<protein>
    <submittedName>
        <fullName evidence="1">Uncharacterized protein</fullName>
    </submittedName>
</protein>
<gene>
    <name evidence="1" type="ORF">F4162_08215</name>
</gene>
<dbReference type="AlphaFoldDB" id="A0A6B1FAY5"/>
<organism evidence="1">
    <name type="scientific">Synechococcus sp. SB0676_bin_10</name>
    <dbReference type="NCBI Taxonomy" id="2604869"/>
    <lineage>
        <taxon>Bacteria</taxon>
        <taxon>Bacillati</taxon>
        <taxon>Cyanobacteriota</taxon>
        <taxon>Cyanophyceae</taxon>
        <taxon>Synechococcales</taxon>
        <taxon>Synechococcaceae</taxon>
        <taxon>Synechococcus</taxon>
    </lineage>
</organism>
<reference evidence="1" key="1">
    <citation type="submission" date="2019-09" db="EMBL/GenBank/DDBJ databases">
        <title>Characterisation of the sponge microbiome using genome-centric metagenomics.</title>
        <authorList>
            <person name="Engelberts J.P."/>
            <person name="Robbins S.J."/>
            <person name="De Goeij J.M."/>
            <person name="Aranda M."/>
            <person name="Bell S.C."/>
            <person name="Webster N.S."/>
        </authorList>
    </citation>
    <scope>NUCLEOTIDE SEQUENCE</scope>
    <source>
        <strain evidence="1">SB0676_bin_10</strain>
    </source>
</reference>
<evidence type="ECO:0000313" key="1">
    <source>
        <dbReference type="EMBL" id="MYG38926.1"/>
    </source>
</evidence>
<accession>A0A6B1FAY5</accession>